<dbReference type="RefSeq" id="WP_035572280.1">
    <property type="nucleotide sequence ID" value="NZ_CP007547.1"/>
</dbReference>
<organism evidence="12 13">
    <name type="scientific">Elizabethkingia anophelis NUHP1</name>
    <dbReference type="NCBI Taxonomy" id="1338011"/>
    <lineage>
        <taxon>Bacteria</taxon>
        <taxon>Pseudomonadati</taxon>
        <taxon>Bacteroidota</taxon>
        <taxon>Flavobacteriia</taxon>
        <taxon>Flavobacteriales</taxon>
        <taxon>Weeksellaceae</taxon>
        <taxon>Elizabethkingia</taxon>
    </lineage>
</organism>
<comment type="catalytic activity">
    <reaction evidence="10">
        <text>3 propionate 3-nitronate + 3 O2 + H2O = 3 3-oxopropanoate + 2 nitrate + nitrite + H2O2 + 3 H(+)</text>
        <dbReference type="Rhea" id="RHEA:57332"/>
        <dbReference type="ChEBI" id="CHEBI:15377"/>
        <dbReference type="ChEBI" id="CHEBI:15378"/>
        <dbReference type="ChEBI" id="CHEBI:15379"/>
        <dbReference type="ChEBI" id="CHEBI:16240"/>
        <dbReference type="ChEBI" id="CHEBI:16301"/>
        <dbReference type="ChEBI" id="CHEBI:17632"/>
        <dbReference type="ChEBI" id="CHEBI:33190"/>
        <dbReference type="ChEBI" id="CHEBI:136067"/>
    </reaction>
</comment>
<gene>
    <name evidence="12" type="ORF">BD94_1075</name>
</gene>
<dbReference type="Gene3D" id="3.20.20.70">
    <property type="entry name" value="Aldolase class I"/>
    <property type="match status" value="1"/>
</dbReference>
<keyword evidence="4" id="KW-0285">Flavoprotein</keyword>
<evidence type="ECO:0000256" key="8">
    <source>
        <dbReference type="ARBA" id="ARBA00023033"/>
    </source>
</evidence>
<dbReference type="SUPFAM" id="SSF51412">
    <property type="entry name" value="Inosine monophosphate dehydrogenase (IMPDH)"/>
    <property type="match status" value="1"/>
</dbReference>
<proteinExistence type="inferred from homology"/>
<evidence type="ECO:0000313" key="13">
    <source>
        <dbReference type="Proteomes" id="UP000028933"/>
    </source>
</evidence>
<dbReference type="FunFam" id="3.20.20.70:FF:000154">
    <property type="entry name" value="Probable nitronate monooxygenase"/>
    <property type="match status" value="1"/>
</dbReference>
<evidence type="ECO:0000313" key="12">
    <source>
        <dbReference type="EMBL" id="AIL44850.1"/>
    </source>
</evidence>
<evidence type="ECO:0000256" key="10">
    <source>
        <dbReference type="ARBA" id="ARBA00049401"/>
    </source>
</evidence>
<protein>
    <recommendedName>
        <fullName evidence="11">Nitronate monooxygenase</fullName>
    </recommendedName>
    <alternativeName>
        <fullName evidence="9">Propionate 3-nitronate monooxygenase</fullName>
    </alternativeName>
</protein>
<evidence type="ECO:0000256" key="9">
    <source>
        <dbReference type="ARBA" id="ARBA00031155"/>
    </source>
</evidence>
<dbReference type="STRING" id="1338011.BD94_1075"/>
<dbReference type="PANTHER" id="PTHR42747:SF3">
    <property type="entry name" value="NITRONATE MONOOXYGENASE-RELATED"/>
    <property type="match status" value="1"/>
</dbReference>
<dbReference type="InterPro" id="IPR013785">
    <property type="entry name" value="Aldolase_TIM"/>
</dbReference>
<dbReference type="CDD" id="cd04730">
    <property type="entry name" value="NPD_like"/>
    <property type="match status" value="1"/>
</dbReference>
<comment type="cofactor">
    <cofactor evidence="1">
        <name>FMN</name>
        <dbReference type="ChEBI" id="CHEBI:58210"/>
    </cofactor>
</comment>
<dbReference type="GO" id="GO:0000166">
    <property type="term" value="F:nucleotide binding"/>
    <property type="evidence" value="ECO:0007669"/>
    <property type="project" value="UniProtKB-KW"/>
</dbReference>
<reference evidence="12" key="1">
    <citation type="journal article" date="2013" name="Lancet">
        <title>First case of E anophelis outbreak in an intensive-care unit.</title>
        <authorList>
            <person name="Teo J."/>
            <person name="Tan S.Y."/>
            <person name="Tay M."/>
            <person name="Ding Y."/>
            <person name="Kjelleberg S."/>
            <person name="Givskov M."/>
            <person name="Lin R.T."/>
            <person name="Yang L."/>
        </authorList>
    </citation>
    <scope>NUCLEOTIDE SEQUENCE [LARGE SCALE GENOMIC DNA]</scope>
    <source>
        <strain evidence="12">NUHP1</strain>
    </source>
</reference>
<keyword evidence="3" id="KW-0216">Detoxification</keyword>
<dbReference type="Proteomes" id="UP000028933">
    <property type="component" value="Chromosome"/>
</dbReference>
<dbReference type="HOGENOM" id="CLU_038732_5_1_10"/>
<dbReference type="AlphaFoldDB" id="A0A077EH32"/>
<keyword evidence="8" id="KW-0503">Monooxygenase</keyword>
<dbReference type="EMBL" id="CP007547">
    <property type="protein sequence ID" value="AIL44850.1"/>
    <property type="molecule type" value="Genomic_DNA"/>
</dbReference>
<evidence type="ECO:0000256" key="4">
    <source>
        <dbReference type="ARBA" id="ARBA00022630"/>
    </source>
</evidence>
<evidence type="ECO:0000256" key="7">
    <source>
        <dbReference type="ARBA" id="ARBA00023002"/>
    </source>
</evidence>
<evidence type="ECO:0000256" key="2">
    <source>
        <dbReference type="ARBA" id="ARBA00009881"/>
    </source>
</evidence>
<evidence type="ECO:0000256" key="1">
    <source>
        <dbReference type="ARBA" id="ARBA00001917"/>
    </source>
</evidence>
<keyword evidence="7" id="KW-0560">Oxidoreductase</keyword>
<dbReference type="Pfam" id="PF03060">
    <property type="entry name" value="NMO"/>
    <property type="match status" value="1"/>
</dbReference>
<accession>A0A077EH32</accession>
<name>A0A077EH32_9FLAO</name>
<evidence type="ECO:0000256" key="11">
    <source>
        <dbReference type="ARBA" id="ARBA00067136"/>
    </source>
</evidence>
<reference evidence="12" key="2">
    <citation type="journal article" date="2015" name="Genome Biol. Evol.">
        <title>Complete Genome Sequence and Transcriptomic Analysis of the Novel Pathogen Elizabethkingia anophelis in Response to Oxidative Stress.</title>
        <authorList>
            <person name="Li Y."/>
            <person name="Liu Y."/>
            <person name="Chew S.C."/>
            <person name="Tay M."/>
            <person name="Salido M.M."/>
            <person name="Teo J."/>
            <person name="Lauro F.M."/>
            <person name="Givskov M."/>
            <person name="Yang L."/>
        </authorList>
    </citation>
    <scope>NUCLEOTIDE SEQUENCE</scope>
    <source>
        <strain evidence="12">NUHP1</strain>
    </source>
</reference>
<evidence type="ECO:0000256" key="5">
    <source>
        <dbReference type="ARBA" id="ARBA00022643"/>
    </source>
</evidence>
<keyword evidence="5" id="KW-0288">FMN</keyword>
<dbReference type="GO" id="GO:0009636">
    <property type="term" value="P:response to toxic substance"/>
    <property type="evidence" value="ECO:0007669"/>
    <property type="project" value="UniProtKB-KW"/>
</dbReference>
<dbReference type="eggNOG" id="COG2070">
    <property type="taxonomic scope" value="Bacteria"/>
</dbReference>
<dbReference type="KEGG" id="eao:BD94_1075"/>
<sequence>MMSSTFLSNLPYPIILAPMLGVVTPKMVADVANIGGLGSLPLGGLSPEASRKLIQETKRLTKNEFAVNLFANTAPDLNSNKIATEKMAHFIQSILKEKNWAQDFEFNYQFYPYQDLIDLIIEEKIKYVSFTFGVLDEKSVKKLKTHHIYTMGTATCVEEAVELEKSGVDAIVAQGIEAGGHRGSFLNEKSLPYIGLIALVTQIKDAVNIPVIASGGLYDKRTIAAAFDMGADAVQIGSHFISAEESAATDVYRDLIKKSTDTSTILTKSYTGRWARGICNDFMKLTELNQLTIPEYPIQNVLTQAMRNLAKKHNDTQFTNYWAGQNAKYARHIPTTEIMNELISIYKIIKQ</sequence>
<evidence type="ECO:0000256" key="6">
    <source>
        <dbReference type="ARBA" id="ARBA00022741"/>
    </source>
</evidence>
<evidence type="ECO:0000256" key="3">
    <source>
        <dbReference type="ARBA" id="ARBA00022575"/>
    </source>
</evidence>
<comment type="similarity">
    <text evidence="2">Belongs to the nitronate monooxygenase family. NMO class I subfamily.</text>
</comment>
<dbReference type="InterPro" id="IPR004136">
    <property type="entry name" value="NMO"/>
</dbReference>
<keyword evidence="6" id="KW-0547">Nucleotide-binding</keyword>
<dbReference type="GO" id="GO:0018580">
    <property type="term" value="F:nitronate monooxygenase activity"/>
    <property type="evidence" value="ECO:0007669"/>
    <property type="project" value="InterPro"/>
</dbReference>
<dbReference type="PANTHER" id="PTHR42747">
    <property type="entry name" value="NITRONATE MONOOXYGENASE-RELATED"/>
    <property type="match status" value="1"/>
</dbReference>